<organism evidence="1 2">
    <name type="scientific">Conexibacter arvalis</name>
    <dbReference type="NCBI Taxonomy" id="912552"/>
    <lineage>
        <taxon>Bacteria</taxon>
        <taxon>Bacillati</taxon>
        <taxon>Actinomycetota</taxon>
        <taxon>Thermoleophilia</taxon>
        <taxon>Solirubrobacterales</taxon>
        <taxon>Conexibacteraceae</taxon>
        <taxon>Conexibacter</taxon>
    </lineage>
</organism>
<name>A0A840I6C3_9ACTN</name>
<comment type="caution">
    <text evidence="1">The sequence shown here is derived from an EMBL/GenBank/DDBJ whole genome shotgun (WGS) entry which is preliminary data.</text>
</comment>
<proteinExistence type="predicted"/>
<accession>A0A840I6C3</accession>
<evidence type="ECO:0000313" key="2">
    <source>
        <dbReference type="Proteomes" id="UP000585272"/>
    </source>
</evidence>
<dbReference type="Proteomes" id="UP000585272">
    <property type="component" value="Unassembled WGS sequence"/>
</dbReference>
<reference evidence="1 2" key="1">
    <citation type="submission" date="2020-08" db="EMBL/GenBank/DDBJ databases">
        <title>Genomic Encyclopedia of Archaeal and Bacterial Type Strains, Phase II (KMG-II): from individual species to whole genera.</title>
        <authorList>
            <person name="Goeker M."/>
        </authorList>
    </citation>
    <scope>NUCLEOTIDE SEQUENCE [LARGE SCALE GENOMIC DNA]</scope>
    <source>
        <strain evidence="1 2">DSM 23288</strain>
    </source>
</reference>
<keyword evidence="2" id="KW-1185">Reference proteome</keyword>
<sequence length="396" mass="43324">MRQSLFRRVTRYTPGASLDPRENRLTEATAAVLERVDGLAHAVASALLESACTDDPAAPLDTEESIRRRELYADCRRLRDPRVSVRTQVATPRGRFVDLELLLRPPGRGGRGVLLWVEVKYGAGLHGDQLDAYVEEIETAHPVAEVGRLVIVLAPRNSTAGLRAVTGRVAVTSWQQLAVTIAAFDGGSLPDEQRFLLSEYLSYLREEGLMDPDRLTASSALALMEANTAGAAAAAICEVADRWIAARWGERGTHLTAAGRAALPAFGLRYWAHHAPHPTGVHGGLELNGAWLEWGLRNTRELDYLDEARGSWAFIAGITVTGKAQAHGDPAWMARMISSGFSFVWIGGWYRMVRLKYPDELLSAATLEAQGELLGRWVVDAFETIAEDPPRAVALQ</sequence>
<dbReference type="AlphaFoldDB" id="A0A840I6C3"/>
<gene>
    <name evidence="1" type="ORF">BDZ31_000049</name>
</gene>
<evidence type="ECO:0000313" key="1">
    <source>
        <dbReference type="EMBL" id="MBB4660476.1"/>
    </source>
</evidence>
<protein>
    <recommendedName>
        <fullName evidence="3">PD-(D/E)XK nuclease superfamily protein</fullName>
    </recommendedName>
</protein>
<dbReference type="RefSeq" id="WP_183337834.1">
    <property type="nucleotide sequence ID" value="NZ_JACHNU010000001.1"/>
</dbReference>
<dbReference type="EMBL" id="JACHNU010000001">
    <property type="protein sequence ID" value="MBB4660476.1"/>
    <property type="molecule type" value="Genomic_DNA"/>
</dbReference>
<evidence type="ECO:0008006" key="3">
    <source>
        <dbReference type="Google" id="ProtNLM"/>
    </source>
</evidence>